<sequence length="429" mass="48464">MNIKEIHQLFLNTSGVCTDTRKIQKNQIYFALKGDHFDGNKFVNEAFKKGASYAIVDDYSLRNQPNCVFVENTLDTLQSLANFHRNYLSIPIIGITGSNGKTTTKKLVNSLLSKKFKTQATQGNLNNHIGVPLTLLSFHSQTEYGIVEMGANHQKEIDFLCSIATPDYGLITNFGKAHLEGFGGVEGVIKGKSELYQYLSKKNNGIAFINKDDAKQVELTKQIKTISVGRTAAADYQFELHQSFPFIKFSFKDTTLTVSLSGEYNFQNVINAVGIAIYFGVEIDLIKRALKEFEPEENRSQFIQKKSHKILLDAYNANPSSMEASIKNFSQHQNEKSLILGDMFEIGKDAEKEHFNIYKLCQQEGFNQAYFCGRLFYRALENEILPKGYQVFETYEALAASIQKSFSENQFILIKGSRGMQLERILAVL</sequence>
<feature type="binding site" evidence="10">
    <location>
        <begin position="97"/>
        <end position="103"/>
    </location>
    <ligand>
        <name>ATP</name>
        <dbReference type="ChEBI" id="CHEBI:30616"/>
    </ligand>
</feature>
<dbReference type="PANTHER" id="PTHR43024">
    <property type="entry name" value="UDP-N-ACETYLMURAMOYL-TRIPEPTIDE--D-ALANYL-D-ALANINE LIGASE"/>
    <property type="match status" value="1"/>
</dbReference>
<reference evidence="15" key="1">
    <citation type="submission" date="2020-03" db="EMBL/GenBank/DDBJ databases">
        <title>Psychroflexus Maritimus sp. nov., isolate from marine sediment.</title>
        <authorList>
            <person name="Zhong Y.-L."/>
        </authorList>
    </citation>
    <scope>NUCLEOTIDE SEQUENCE</scope>
    <source>
        <strain evidence="15">C1</strain>
    </source>
</reference>
<dbReference type="Gene3D" id="3.90.190.20">
    <property type="entry name" value="Mur ligase, C-terminal domain"/>
    <property type="match status" value="1"/>
</dbReference>
<evidence type="ECO:0000259" key="14">
    <source>
        <dbReference type="Pfam" id="PF08245"/>
    </source>
</evidence>
<evidence type="ECO:0000256" key="5">
    <source>
        <dbReference type="ARBA" id="ARBA00022840"/>
    </source>
</evidence>
<keyword evidence="5 10" id="KW-0067">ATP-binding</keyword>
<evidence type="ECO:0000259" key="12">
    <source>
        <dbReference type="Pfam" id="PF01225"/>
    </source>
</evidence>
<dbReference type="GO" id="GO:0047480">
    <property type="term" value="F:UDP-N-acetylmuramoyl-tripeptide-D-alanyl-D-alanine ligase activity"/>
    <property type="evidence" value="ECO:0007669"/>
    <property type="project" value="UniProtKB-UniRule"/>
</dbReference>
<dbReference type="InterPro" id="IPR004101">
    <property type="entry name" value="Mur_ligase_C"/>
</dbReference>
<keyword evidence="7 10" id="KW-0573">Peptidoglycan synthesis</keyword>
<dbReference type="InterPro" id="IPR000713">
    <property type="entry name" value="Mur_ligase_N"/>
</dbReference>
<dbReference type="GO" id="GO:0051301">
    <property type="term" value="P:cell division"/>
    <property type="evidence" value="ECO:0007669"/>
    <property type="project" value="UniProtKB-KW"/>
</dbReference>
<dbReference type="AlphaFoldDB" id="A0A967AF54"/>
<evidence type="ECO:0000256" key="10">
    <source>
        <dbReference type="HAMAP-Rule" id="MF_02019"/>
    </source>
</evidence>
<keyword evidence="6 10" id="KW-0133">Cell shape</keyword>
<dbReference type="InterPro" id="IPR036565">
    <property type="entry name" value="Mur-like_cat_sf"/>
</dbReference>
<evidence type="ECO:0000256" key="1">
    <source>
        <dbReference type="ARBA" id="ARBA00022490"/>
    </source>
</evidence>
<dbReference type="InterPro" id="IPR036615">
    <property type="entry name" value="Mur_ligase_C_dom_sf"/>
</dbReference>
<evidence type="ECO:0000256" key="11">
    <source>
        <dbReference type="RuleBase" id="RU004136"/>
    </source>
</evidence>
<evidence type="ECO:0000256" key="2">
    <source>
        <dbReference type="ARBA" id="ARBA00022598"/>
    </source>
</evidence>
<dbReference type="Pfam" id="PF02875">
    <property type="entry name" value="Mur_ligase_C"/>
    <property type="match status" value="1"/>
</dbReference>
<dbReference type="Proteomes" id="UP000643701">
    <property type="component" value="Unassembled WGS sequence"/>
</dbReference>
<dbReference type="SUPFAM" id="SSF53244">
    <property type="entry name" value="MurD-like peptide ligases, peptide-binding domain"/>
    <property type="match status" value="1"/>
</dbReference>
<dbReference type="Pfam" id="PF01225">
    <property type="entry name" value="Mur_ligase"/>
    <property type="match status" value="1"/>
</dbReference>
<evidence type="ECO:0000256" key="8">
    <source>
        <dbReference type="ARBA" id="ARBA00023306"/>
    </source>
</evidence>
<dbReference type="SUPFAM" id="SSF53623">
    <property type="entry name" value="MurD-like peptide ligases, catalytic domain"/>
    <property type="match status" value="1"/>
</dbReference>
<dbReference type="GO" id="GO:0008360">
    <property type="term" value="P:regulation of cell shape"/>
    <property type="evidence" value="ECO:0007669"/>
    <property type="project" value="UniProtKB-KW"/>
</dbReference>
<dbReference type="PANTHER" id="PTHR43024:SF1">
    <property type="entry name" value="UDP-N-ACETYLMURAMOYL-TRIPEPTIDE--D-ALANYL-D-ALANINE LIGASE"/>
    <property type="match status" value="1"/>
</dbReference>
<evidence type="ECO:0000256" key="6">
    <source>
        <dbReference type="ARBA" id="ARBA00022960"/>
    </source>
</evidence>
<comment type="caution">
    <text evidence="15">The sequence shown here is derived from an EMBL/GenBank/DDBJ whole genome shotgun (WGS) entry which is preliminary data.</text>
</comment>
<evidence type="ECO:0000256" key="9">
    <source>
        <dbReference type="ARBA" id="ARBA00023316"/>
    </source>
</evidence>
<accession>A0A967AF54</accession>
<dbReference type="GO" id="GO:0005524">
    <property type="term" value="F:ATP binding"/>
    <property type="evidence" value="ECO:0007669"/>
    <property type="project" value="UniProtKB-UniRule"/>
</dbReference>
<dbReference type="InterPro" id="IPR051046">
    <property type="entry name" value="MurCDEF_CellWall_CoF430Synth"/>
</dbReference>
<dbReference type="GO" id="GO:0009252">
    <property type="term" value="P:peptidoglycan biosynthetic process"/>
    <property type="evidence" value="ECO:0007669"/>
    <property type="project" value="UniProtKB-UniRule"/>
</dbReference>
<dbReference type="InterPro" id="IPR035911">
    <property type="entry name" value="MurE/MurF_N"/>
</dbReference>
<evidence type="ECO:0000313" key="16">
    <source>
        <dbReference type="Proteomes" id="UP000643701"/>
    </source>
</evidence>
<dbReference type="InterPro" id="IPR013221">
    <property type="entry name" value="Mur_ligase_cen"/>
</dbReference>
<dbReference type="NCBIfam" id="TIGR01143">
    <property type="entry name" value="murF"/>
    <property type="match status" value="1"/>
</dbReference>
<dbReference type="Pfam" id="PF08245">
    <property type="entry name" value="Mur_ligase_M"/>
    <property type="match status" value="1"/>
</dbReference>
<keyword evidence="1 10" id="KW-0963">Cytoplasm</keyword>
<comment type="catalytic activity">
    <reaction evidence="10 11">
        <text>D-alanyl-D-alanine + UDP-N-acetyl-alpha-D-muramoyl-L-alanyl-gamma-D-glutamyl-meso-2,6-diaminopimelate + ATP = UDP-N-acetyl-alpha-D-muramoyl-L-alanyl-gamma-D-glutamyl-meso-2,6-diaminopimeloyl-D-alanyl-D-alanine + ADP + phosphate + H(+)</text>
        <dbReference type="Rhea" id="RHEA:28374"/>
        <dbReference type="ChEBI" id="CHEBI:15378"/>
        <dbReference type="ChEBI" id="CHEBI:30616"/>
        <dbReference type="ChEBI" id="CHEBI:43474"/>
        <dbReference type="ChEBI" id="CHEBI:57822"/>
        <dbReference type="ChEBI" id="CHEBI:61386"/>
        <dbReference type="ChEBI" id="CHEBI:83905"/>
        <dbReference type="ChEBI" id="CHEBI:456216"/>
        <dbReference type="EC" id="6.3.2.10"/>
    </reaction>
</comment>
<dbReference type="InterPro" id="IPR005863">
    <property type="entry name" value="UDP-N-AcMur_synth"/>
</dbReference>
<proteinExistence type="inferred from homology"/>
<dbReference type="Gene3D" id="3.40.1190.10">
    <property type="entry name" value="Mur-like, catalytic domain"/>
    <property type="match status" value="1"/>
</dbReference>
<keyword evidence="3 10" id="KW-0132">Cell division</keyword>
<evidence type="ECO:0000256" key="7">
    <source>
        <dbReference type="ARBA" id="ARBA00022984"/>
    </source>
</evidence>
<organism evidence="15 16">
    <name type="scientific">Psychroflexus maritimus</name>
    <dbReference type="NCBI Taxonomy" id="2714865"/>
    <lineage>
        <taxon>Bacteria</taxon>
        <taxon>Pseudomonadati</taxon>
        <taxon>Bacteroidota</taxon>
        <taxon>Flavobacteriia</taxon>
        <taxon>Flavobacteriales</taxon>
        <taxon>Flavobacteriaceae</taxon>
        <taxon>Psychroflexus</taxon>
    </lineage>
</organism>
<dbReference type="GO" id="GO:0071555">
    <property type="term" value="P:cell wall organization"/>
    <property type="evidence" value="ECO:0007669"/>
    <property type="project" value="UniProtKB-KW"/>
</dbReference>
<keyword evidence="9 10" id="KW-0961">Cell wall biogenesis/degradation</keyword>
<protein>
    <recommendedName>
        <fullName evidence="10 11">UDP-N-acetylmuramoyl-tripeptide--D-alanyl-D-alanine ligase</fullName>
        <ecNumber evidence="10 11">6.3.2.10</ecNumber>
    </recommendedName>
    <alternativeName>
        <fullName evidence="10">D-alanyl-D-alanine-adding enzyme</fullName>
    </alternativeName>
</protein>
<evidence type="ECO:0000256" key="4">
    <source>
        <dbReference type="ARBA" id="ARBA00022741"/>
    </source>
</evidence>
<evidence type="ECO:0000259" key="13">
    <source>
        <dbReference type="Pfam" id="PF02875"/>
    </source>
</evidence>
<name>A0A967AF54_9FLAO</name>
<dbReference type="HAMAP" id="MF_02019">
    <property type="entry name" value="MurF"/>
    <property type="match status" value="1"/>
</dbReference>
<feature type="domain" description="Mur ligase C-terminal" evidence="13">
    <location>
        <begin position="299"/>
        <end position="418"/>
    </location>
</feature>
<dbReference type="GO" id="GO:0005737">
    <property type="term" value="C:cytoplasm"/>
    <property type="evidence" value="ECO:0007669"/>
    <property type="project" value="UniProtKB-SubCell"/>
</dbReference>
<comment type="pathway">
    <text evidence="10 11">Cell wall biogenesis; peptidoglycan biosynthesis.</text>
</comment>
<keyword evidence="8 10" id="KW-0131">Cell cycle</keyword>
<keyword evidence="16" id="KW-1185">Reference proteome</keyword>
<evidence type="ECO:0000256" key="3">
    <source>
        <dbReference type="ARBA" id="ARBA00022618"/>
    </source>
</evidence>
<dbReference type="RefSeq" id="WP_166399639.1">
    <property type="nucleotide sequence ID" value="NZ_JAANAS010000036.1"/>
</dbReference>
<comment type="subcellular location">
    <subcellularLocation>
        <location evidence="10 11">Cytoplasm</location>
    </subcellularLocation>
</comment>
<dbReference type="EC" id="6.3.2.10" evidence="10 11"/>
<evidence type="ECO:0000313" key="15">
    <source>
        <dbReference type="EMBL" id="NGZ89371.1"/>
    </source>
</evidence>
<dbReference type="EMBL" id="JAANAS010000036">
    <property type="protein sequence ID" value="NGZ89371.1"/>
    <property type="molecule type" value="Genomic_DNA"/>
</dbReference>
<feature type="domain" description="Mur ligase central" evidence="14">
    <location>
        <begin position="95"/>
        <end position="275"/>
    </location>
</feature>
<dbReference type="SUPFAM" id="SSF63418">
    <property type="entry name" value="MurE/MurF N-terminal domain"/>
    <property type="match status" value="1"/>
</dbReference>
<feature type="domain" description="Mur ligase N-terminal catalytic" evidence="12">
    <location>
        <begin position="14"/>
        <end position="60"/>
    </location>
</feature>
<keyword evidence="4 10" id="KW-0547">Nucleotide-binding</keyword>
<dbReference type="Gene3D" id="3.40.1390.10">
    <property type="entry name" value="MurE/MurF, N-terminal domain"/>
    <property type="match status" value="1"/>
</dbReference>
<keyword evidence="2 10" id="KW-0436">Ligase</keyword>
<gene>
    <name evidence="10" type="primary">murF</name>
    <name evidence="15" type="ORF">G7034_03800</name>
</gene>
<comment type="function">
    <text evidence="10 11">Involved in cell wall formation. Catalyzes the final step in the synthesis of UDP-N-acetylmuramoyl-pentapeptide, the precursor of murein.</text>
</comment>
<comment type="similarity">
    <text evidence="10">Belongs to the MurCDEF family. MurF subfamily.</text>
</comment>